<reference evidence="2" key="1">
    <citation type="submission" date="2019-10" db="EMBL/GenBank/DDBJ databases">
        <authorList>
            <consortium name="DOE Joint Genome Institute"/>
            <person name="Kuo A."/>
            <person name="Miyauchi S."/>
            <person name="Kiss E."/>
            <person name="Drula E."/>
            <person name="Kohler A."/>
            <person name="Sanchez-Garcia M."/>
            <person name="Andreopoulos B."/>
            <person name="Barry K.W."/>
            <person name="Bonito G."/>
            <person name="Buee M."/>
            <person name="Carver A."/>
            <person name="Chen C."/>
            <person name="Cichocki N."/>
            <person name="Clum A."/>
            <person name="Culley D."/>
            <person name="Crous P.W."/>
            <person name="Fauchery L."/>
            <person name="Girlanda M."/>
            <person name="Hayes R."/>
            <person name="Keri Z."/>
            <person name="LaButti K."/>
            <person name="Lipzen A."/>
            <person name="Lombard V."/>
            <person name="Magnuson J."/>
            <person name="Maillard F."/>
            <person name="Morin E."/>
            <person name="Murat C."/>
            <person name="Nolan M."/>
            <person name="Ohm R."/>
            <person name="Pangilinan J."/>
            <person name="Pereira M."/>
            <person name="Perotto S."/>
            <person name="Peter M."/>
            <person name="Riley R."/>
            <person name="Sitrit Y."/>
            <person name="Stielow B."/>
            <person name="Szollosi G."/>
            <person name="Zifcakova L."/>
            <person name="Stursova M."/>
            <person name="Spatafora J.W."/>
            <person name="Tedersoo L."/>
            <person name="Vaario L.-M."/>
            <person name="Yamada A."/>
            <person name="Yan M."/>
            <person name="Wang P."/>
            <person name="Xu J."/>
            <person name="Bruns T."/>
            <person name="Baldrian P."/>
            <person name="Vilgalys R."/>
            <person name="Henrissat B."/>
            <person name="Grigoriev I.V."/>
            <person name="Hibbett D."/>
            <person name="Nagy L.G."/>
            <person name="Martin F.M."/>
        </authorList>
    </citation>
    <scope>NUCLEOTIDE SEQUENCE</scope>
    <source>
        <strain evidence="2">BED1</strain>
    </source>
</reference>
<accession>A0AAD4BJS7</accession>
<evidence type="ECO:0000313" key="3">
    <source>
        <dbReference type="Proteomes" id="UP001194468"/>
    </source>
</evidence>
<feature type="compositionally biased region" description="Basic and acidic residues" evidence="1">
    <location>
        <begin position="54"/>
        <end position="65"/>
    </location>
</feature>
<comment type="caution">
    <text evidence="2">The sequence shown here is derived from an EMBL/GenBank/DDBJ whole genome shotgun (WGS) entry which is preliminary data.</text>
</comment>
<organism evidence="2 3">
    <name type="scientific">Boletus edulis BED1</name>
    <dbReference type="NCBI Taxonomy" id="1328754"/>
    <lineage>
        <taxon>Eukaryota</taxon>
        <taxon>Fungi</taxon>
        <taxon>Dikarya</taxon>
        <taxon>Basidiomycota</taxon>
        <taxon>Agaricomycotina</taxon>
        <taxon>Agaricomycetes</taxon>
        <taxon>Agaricomycetidae</taxon>
        <taxon>Boletales</taxon>
        <taxon>Boletineae</taxon>
        <taxon>Boletaceae</taxon>
        <taxon>Boletoideae</taxon>
        <taxon>Boletus</taxon>
    </lineage>
</organism>
<name>A0AAD4BJS7_BOLED</name>
<proteinExistence type="predicted"/>
<dbReference type="AlphaFoldDB" id="A0AAD4BJS7"/>
<evidence type="ECO:0000313" key="2">
    <source>
        <dbReference type="EMBL" id="KAF8433011.1"/>
    </source>
</evidence>
<reference evidence="2" key="2">
    <citation type="journal article" date="2020" name="Nat. Commun.">
        <title>Large-scale genome sequencing of mycorrhizal fungi provides insights into the early evolution of symbiotic traits.</title>
        <authorList>
            <person name="Miyauchi S."/>
            <person name="Kiss E."/>
            <person name="Kuo A."/>
            <person name="Drula E."/>
            <person name="Kohler A."/>
            <person name="Sanchez-Garcia M."/>
            <person name="Morin E."/>
            <person name="Andreopoulos B."/>
            <person name="Barry K.W."/>
            <person name="Bonito G."/>
            <person name="Buee M."/>
            <person name="Carver A."/>
            <person name="Chen C."/>
            <person name="Cichocki N."/>
            <person name="Clum A."/>
            <person name="Culley D."/>
            <person name="Crous P.W."/>
            <person name="Fauchery L."/>
            <person name="Girlanda M."/>
            <person name="Hayes R.D."/>
            <person name="Keri Z."/>
            <person name="LaButti K."/>
            <person name="Lipzen A."/>
            <person name="Lombard V."/>
            <person name="Magnuson J."/>
            <person name="Maillard F."/>
            <person name="Murat C."/>
            <person name="Nolan M."/>
            <person name="Ohm R.A."/>
            <person name="Pangilinan J."/>
            <person name="Pereira M.F."/>
            <person name="Perotto S."/>
            <person name="Peter M."/>
            <person name="Pfister S."/>
            <person name="Riley R."/>
            <person name="Sitrit Y."/>
            <person name="Stielow J.B."/>
            <person name="Szollosi G."/>
            <person name="Zifcakova L."/>
            <person name="Stursova M."/>
            <person name="Spatafora J.W."/>
            <person name="Tedersoo L."/>
            <person name="Vaario L.M."/>
            <person name="Yamada A."/>
            <person name="Yan M."/>
            <person name="Wang P."/>
            <person name="Xu J."/>
            <person name="Bruns T."/>
            <person name="Baldrian P."/>
            <person name="Vilgalys R."/>
            <person name="Dunand C."/>
            <person name="Henrissat B."/>
            <person name="Grigoriev I.V."/>
            <person name="Hibbett D."/>
            <person name="Nagy L.G."/>
            <person name="Martin F.M."/>
        </authorList>
    </citation>
    <scope>NUCLEOTIDE SEQUENCE</scope>
    <source>
        <strain evidence="2">BED1</strain>
    </source>
</reference>
<feature type="region of interest" description="Disordered" evidence="1">
    <location>
        <begin position="16"/>
        <end position="65"/>
    </location>
</feature>
<evidence type="ECO:0000256" key="1">
    <source>
        <dbReference type="SAM" id="MobiDB-lite"/>
    </source>
</evidence>
<dbReference type="Proteomes" id="UP001194468">
    <property type="component" value="Unassembled WGS sequence"/>
</dbReference>
<keyword evidence="3" id="KW-1185">Reference proteome</keyword>
<gene>
    <name evidence="2" type="ORF">L210DRAFT_932603</name>
</gene>
<dbReference type="EMBL" id="WHUW01000037">
    <property type="protein sequence ID" value="KAF8433011.1"/>
    <property type="molecule type" value="Genomic_DNA"/>
</dbReference>
<sequence length="204" mass="22614">MYTVDELMGIRVTSMRHQAREASTTAKKTIHKGGRKFPKIIPPDQTKNSLNQVSRRESASHELHSKTNVPNWTTCPPSRFHGAMVPTTTPGCKSHACHAVHRVNSASCLRSLNPVIYHVCGFGWEGRVAPFGSSRYKPIYLWRTSIGDKASQGTRWRKKVAHPMSTVTRLIPAARFKAMTHAPHLLVQGLGTTRASRLSGIPLS</sequence>
<feature type="compositionally biased region" description="Basic residues" evidence="1">
    <location>
        <begin position="28"/>
        <end position="38"/>
    </location>
</feature>
<protein>
    <submittedName>
        <fullName evidence="2">Uncharacterized protein</fullName>
    </submittedName>
</protein>